<evidence type="ECO:0000313" key="3">
    <source>
        <dbReference type="Proteomes" id="UP000052978"/>
    </source>
</evidence>
<evidence type="ECO:0000313" key="2">
    <source>
        <dbReference type="EMBL" id="EPQ13133.1"/>
    </source>
</evidence>
<evidence type="ECO:0000256" key="1">
    <source>
        <dbReference type="SAM" id="MobiDB-lite"/>
    </source>
</evidence>
<dbReference type="Proteomes" id="UP000052978">
    <property type="component" value="Unassembled WGS sequence"/>
</dbReference>
<keyword evidence="3" id="KW-1185">Reference proteome</keyword>
<sequence length="148" mass="16183">MVAGAEAEVIKGDQAIREEQLGAIRLAGEQLGGNQASRQRQLGGNQAGRQRIEGLCSLEKGPLHSQQGKRPDHEEAKAERPSLSLSLKAERREDQDAISNYIVSAEKDKSDQELKDQAWFCSVHEWTLCQHQAGPALRPQPSSQSSAS</sequence>
<feature type="compositionally biased region" description="Basic and acidic residues" evidence="1">
    <location>
        <begin position="69"/>
        <end position="80"/>
    </location>
</feature>
<reference evidence="2 3" key="1">
    <citation type="journal article" date="2013" name="Nat. Commun.">
        <title>Genome analysis reveals insights into physiology and longevity of the Brandt's bat Myotis brandtii.</title>
        <authorList>
            <person name="Seim I."/>
            <person name="Fang X."/>
            <person name="Xiong Z."/>
            <person name="Lobanov A.V."/>
            <person name="Huang Z."/>
            <person name="Ma S."/>
            <person name="Feng Y."/>
            <person name="Turanov A.A."/>
            <person name="Zhu Y."/>
            <person name="Lenz T.L."/>
            <person name="Gerashchenko M.V."/>
            <person name="Fan D."/>
            <person name="Hee Yim S."/>
            <person name="Yao X."/>
            <person name="Jordan D."/>
            <person name="Xiong Y."/>
            <person name="Ma Y."/>
            <person name="Lyapunov A.N."/>
            <person name="Chen G."/>
            <person name="Kulakova O.I."/>
            <person name="Sun Y."/>
            <person name="Lee S.G."/>
            <person name="Bronson R.T."/>
            <person name="Moskalev A.A."/>
            <person name="Sunyaev S.R."/>
            <person name="Zhang G."/>
            <person name="Krogh A."/>
            <person name="Wang J."/>
            <person name="Gladyshev V.N."/>
        </authorList>
    </citation>
    <scope>NUCLEOTIDE SEQUENCE [LARGE SCALE GENOMIC DNA]</scope>
</reference>
<gene>
    <name evidence="2" type="ORF">D623_10031251</name>
</gene>
<dbReference type="EMBL" id="KE163671">
    <property type="protein sequence ID" value="EPQ13133.1"/>
    <property type="molecule type" value="Genomic_DNA"/>
</dbReference>
<feature type="region of interest" description="Disordered" evidence="1">
    <location>
        <begin position="29"/>
        <end position="92"/>
    </location>
</feature>
<feature type="compositionally biased region" description="Polar residues" evidence="1">
    <location>
        <begin position="32"/>
        <end position="48"/>
    </location>
</feature>
<protein>
    <submittedName>
        <fullName evidence="2">Uncharacterized protein</fullName>
    </submittedName>
</protein>
<accession>S7PQI6</accession>
<proteinExistence type="predicted"/>
<dbReference type="AlphaFoldDB" id="S7PQI6"/>
<name>S7PQI6_MYOBR</name>
<organism evidence="2 3">
    <name type="scientific">Myotis brandtii</name>
    <name type="common">Brandt's bat</name>
    <dbReference type="NCBI Taxonomy" id="109478"/>
    <lineage>
        <taxon>Eukaryota</taxon>
        <taxon>Metazoa</taxon>
        <taxon>Chordata</taxon>
        <taxon>Craniata</taxon>
        <taxon>Vertebrata</taxon>
        <taxon>Euteleostomi</taxon>
        <taxon>Mammalia</taxon>
        <taxon>Eutheria</taxon>
        <taxon>Laurasiatheria</taxon>
        <taxon>Chiroptera</taxon>
        <taxon>Yangochiroptera</taxon>
        <taxon>Vespertilionidae</taxon>
        <taxon>Myotis</taxon>
    </lineage>
</organism>